<protein>
    <submittedName>
        <fullName evidence="3">Uncharacterized protein</fullName>
    </submittedName>
</protein>
<evidence type="ECO:0000313" key="4">
    <source>
        <dbReference type="Proteomes" id="UP001320420"/>
    </source>
</evidence>
<feature type="transmembrane region" description="Helical" evidence="2">
    <location>
        <begin position="305"/>
        <end position="324"/>
    </location>
</feature>
<evidence type="ECO:0000313" key="3">
    <source>
        <dbReference type="EMBL" id="KAK7757946.1"/>
    </source>
</evidence>
<feature type="region of interest" description="Disordered" evidence="1">
    <location>
        <begin position="584"/>
        <end position="605"/>
    </location>
</feature>
<sequence length="652" mass="72772">MWEMCDEARRPAGQDPDVVGLGTFISFTGSAGVAIVGLVLQYLLFHVSPGEDQPRENPVDALLLGTLRGAVRCLGIKLSWLNRPPQEGKWRSAFARCILSLGDVQLAMGFAALAYAYVTSFTESMSVYHWWVIVGLVWFSVATNLATSAYLRTYFAKNSGERGWRILLLFLLIVALGVSMLPIIRVREAFARNPDDVQKVLSANVLCYFPDRDWRVGAQPKSAGILFAIVFGILVLACAILKLYELPGSVIYKWRNHYRGEMQQSLFRNMITCVRCEQRYMLLVVRPVLALWLVLRIYAELLNSIITQIFCILAMIAWVAVRFIDIRNLGAPEPIRWTFGQIVVLALFAAPFASLGPAFLKIRLRVPRLGLCRRLRGIRWPRLRLRKQRLEELPVNQPGPSGNGVPAAAENAERSGNGPGIAGREGTRERNDPTADQHVWLSAYKAAISVFPSPWFAIALPVAAVPSLLHLTLLMVLPHVPGYITPTKLLWKTIFWFAVYQPLVLFLFLLAGMIVEERARRRRRLRSIYGILAVVALVLSTGSIVDTLWGLSGIPMSYIGMGALGLGLLIYIFYGLIARPSPLAKGKGRRPLRDGDDVEENAPLLGPRRDSLVRIFPVRKAKRWHGPSRRPQQGKKRGYGTIDDSSSATARP</sequence>
<feature type="transmembrane region" description="Helical" evidence="2">
    <location>
        <begin position="20"/>
        <end position="45"/>
    </location>
</feature>
<feature type="transmembrane region" description="Helical" evidence="2">
    <location>
        <begin position="557"/>
        <end position="577"/>
    </location>
</feature>
<evidence type="ECO:0000256" key="1">
    <source>
        <dbReference type="SAM" id="MobiDB-lite"/>
    </source>
</evidence>
<feature type="transmembrane region" description="Helical" evidence="2">
    <location>
        <begin position="494"/>
        <end position="515"/>
    </location>
</feature>
<reference evidence="3 4" key="1">
    <citation type="submission" date="2024-02" db="EMBL/GenBank/DDBJ databases">
        <title>De novo assembly and annotation of 12 fungi associated with fruit tree decline syndrome in Ontario, Canada.</title>
        <authorList>
            <person name="Sulman M."/>
            <person name="Ellouze W."/>
            <person name="Ilyukhin E."/>
        </authorList>
    </citation>
    <scope>NUCLEOTIDE SEQUENCE [LARGE SCALE GENOMIC DNA]</scope>
    <source>
        <strain evidence="3 4">M11/M66-122</strain>
    </source>
</reference>
<feature type="transmembrane region" description="Helical" evidence="2">
    <location>
        <begin position="93"/>
        <end position="118"/>
    </location>
</feature>
<dbReference type="PANTHER" id="PTHR37577:SF1">
    <property type="entry name" value="INTEGRAL MEMBRANE PROTEIN"/>
    <property type="match status" value="1"/>
</dbReference>
<feature type="compositionally biased region" description="Basic residues" evidence="1">
    <location>
        <begin position="622"/>
        <end position="638"/>
    </location>
</feature>
<feature type="transmembrane region" description="Helical" evidence="2">
    <location>
        <begin position="223"/>
        <end position="244"/>
    </location>
</feature>
<feature type="region of interest" description="Disordered" evidence="1">
    <location>
        <begin position="622"/>
        <end position="652"/>
    </location>
</feature>
<feature type="transmembrane region" description="Helical" evidence="2">
    <location>
        <begin position="527"/>
        <end position="545"/>
    </location>
</feature>
<keyword evidence="4" id="KW-1185">Reference proteome</keyword>
<evidence type="ECO:0000256" key="2">
    <source>
        <dbReference type="SAM" id="Phobius"/>
    </source>
</evidence>
<feature type="transmembrane region" description="Helical" evidence="2">
    <location>
        <begin position="163"/>
        <end position="184"/>
    </location>
</feature>
<organism evidence="3 4">
    <name type="scientific">Diatrype stigma</name>
    <dbReference type="NCBI Taxonomy" id="117547"/>
    <lineage>
        <taxon>Eukaryota</taxon>
        <taxon>Fungi</taxon>
        <taxon>Dikarya</taxon>
        <taxon>Ascomycota</taxon>
        <taxon>Pezizomycotina</taxon>
        <taxon>Sordariomycetes</taxon>
        <taxon>Xylariomycetidae</taxon>
        <taxon>Xylariales</taxon>
        <taxon>Diatrypaceae</taxon>
        <taxon>Diatrype</taxon>
    </lineage>
</organism>
<dbReference type="InterPro" id="IPR053018">
    <property type="entry name" value="Elsinochrome_Biosynth-Asso"/>
</dbReference>
<accession>A0AAN9V1P4</accession>
<keyword evidence="2" id="KW-0472">Membrane</keyword>
<comment type="caution">
    <text evidence="3">The sequence shown here is derived from an EMBL/GenBank/DDBJ whole genome shotgun (WGS) entry which is preliminary data.</text>
</comment>
<feature type="transmembrane region" description="Helical" evidence="2">
    <location>
        <begin position="455"/>
        <end position="474"/>
    </location>
</feature>
<keyword evidence="2" id="KW-0812">Transmembrane</keyword>
<feature type="transmembrane region" description="Helical" evidence="2">
    <location>
        <begin position="130"/>
        <end position="151"/>
    </location>
</feature>
<dbReference type="EMBL" id="JAKJXP020000001">
    <property type="protein sequence ID" value="KAK7757946.1"/>
    <property type="molecule type" value="Genomic_DNA"/>
</dbReference>
<feature type="compositionally biased region" description="Polar residues" evidence="1">
    <location>
        <begin position="643"/>
        <end position="652"/>
    </location>
</feature>
<proteinExistence type="predicted"/>
<gene>
    <name evidence="3" type="ORF">SLS62_000324</name>
</gene>
<dbReference type="PANTHER" id="PTHR37577">
    <property type="entry name" value="INTEGRAL MEMBRANE PROTEIN"/>
    <property type="match status" value="1"/>
</dbReference>
<name>A0AAN9V1P4_9PEZI</name>
<feature type="region of interest" description="Disordered" evidence="1">
    <location>
        <begin position="394"/>
        <end position="432"/>
    </location>
</feature>
<keyword evidence="2" id="KW-1133">Transmembrane helix</keyword>
<dbReference type="AlphaFoldDB" id="A0AAN9V1P4"/>
<dbReference type="Proteomes" id="UP001320420">
    <property type="component" value="Unassembled WGS sequence"/>
</dbReference>